<dbReference type="GO" id="GO:0043190">
    <property type="term" value="C:ATP-binding cassette (ABC) transporter complex"/>
    <property type="evidence" value="ECO:0007669"/>
    <property type="project" value="InterPro"/>
</dbReference>
<dbReference type="GO" id="GO:0055085">
    <property type="term" value="P:transmembrane transport"/>
    <property type="evidence" value="ECO:0007669"/>
    <property type="project" value="InterPro"/>
</dbReference>
<dbReference type="NCBIfam" id="TIGR01098">
    <property type="entry name" value="3A0109s03R"/>
    <property type="match status" value="1"/>
</dbReference>
<dbReference type="Pfam" id="PF12974">
    <property type="entry name" value="Phosphonate-bd"/>
    <property type="match status" value="1"/>
</dbReference>
<organism evidence="5 6">
    <name type="scientific">Pseudacidovorax intermedius</name>
    <dbReference type="NCBI Taxonomy" id="433924"/>
    <lineage>
        <taxon>Bacteria</taxon>
        <taxon>Pseudomonadati</taxon>
        <taxon>Pseudomonadota</taxon>
        <taxon>Betaproteobacteria</taxon>
        <taxon>Burkholderiales</taxon>
        <taxon>Comamonadaceae</taxon>
        <taxon>Pseudacidovorax</taxon>
    </lineage>
</organism>
<dbReference type="PANTHER" id="PTHR35841">
    <property type="entry name" value="PHOSPHONATES-BINDING PERIPLASMIC PROTEIN"/>
    <property type="match status" value="1"/>
</dbReference>
<name>A0A370FMY5_9BURK</name>
<comment type="similarity">
    <text evidence="1">Belongs to the phosphate/phosphite/phosphonate binding protein family.</text>
</comment>
<evidence type="ECO:0000256" key="4">
    <source>
        <dbReference type="SAM" id="SignalP"/>
    </source>
</evidence>
<dbReference type="RefSeq" id="WP_114801471.1">
    <property type="nucleotide sequence ID" value="NZ_QQAV01000001.1"/>
</dbReference>
<keyword evidence="6" id="KW-1185">Reference proteome</keyword>
<dbReference type="AlphaFoldDB" id="A0A370FMY5"/>
<feature type="chain" id="PRO_5016992706" evidence="4">
    <location>
        <begin position="28"/>
        <end position="357"/>
    </location>
</feature>
<dbReference type="PROSITE" id="PS51318">
    <property type="entry name" value="TAT"/>
    <property type="match status" value="1"/>
</dbReference>
<feature type="signal peptide" evidence="4">
    <location>
        <begin position="1"/>
        <end position="27"/>
    </location>
</feature>
<comment type="caution">
    <text evidence="5">The sequence shown here is derived from an EMBL/GenBank/DDBJ whole genome shotgun (WGS) entry which is preliminary data.</text>
</comment>
<dbReference type="InterPro" id="IPR005770">
    <property type="entry name" value="PhnD"/>
</dbReference>
<protein>
    <submittedName>
        <fullName evidence="5">Phosphonate transport system substrate-binding protein</fullName>
    </submittedName>
</protein>
<evidence type="ECO:0000313" key="6">
    <source>
        <dbReference type="Proteomes" id="UP000255265"/>
    </source>
</evidence>
<evidence type="ECO:0000256" key="3">
    <source>
        <dbReference type="SAM" id="MobiDB-lite"/>
    </source>
</evidence>
<dbReference type="Gene3D" id="3.40.190.10">
    <property type="entry name" value="Periplasmic binding protein-like II"/>
    <property type="match status" value="2"/>
</dbReference>
<keyword evidence="2 4" id="KW-0732">Signal</keyword>
<dbReference type="Proteomes" id="UP000255265">
    <property type="component" value="Unassembled WGS sequence"/>
</dbReference>
<dbReference type="STRING" id="433924.NS331_23415"/>
<feature type="region of interest" description="Disordered" evidence="3">
    <location>
        <begin position="28"/>
        <end position="48"/>
    </location>
</feature>
<evidence type="ECO:0000313" key="5">
    <source>
        <dbReference type="EMBL" id="RDI28603.1"/>
    </source>
</evidence>
<dbReference type="SUPFAM" id="SSF53850">
    <property type="entry name" value="Periplasmic binding protein-like II"/>
    <property type="match status" value="1"/>
</dbReference>
<proteinExistence type="inferred from homology"/>
<sequence length="357" mass="39123">MTDAERRLWLRQALALTVGTALVPARAAAGPPASAPVTGARPGRERPGSPAPLVFGLLPMGDAVESRRRWEPLLLAIASALRRPVTVFSAFQYDTLDRALQHGRVDFALLSGKMALDAVTNGPMQVLAQVRRRRDPRQVEHRALLLGRLNGGPASLDAVLQNPERWHIARGDRRSVSGFIVPQSELFLPHGVDIETSFKAETVGNHQDNALAVANGDADVATTNSTDFERFQALFPVEAARLQVLWTSLPTPPAQIVVRRDLPAEQQAGLRNVLLDYGRAPGADAERAVLRSLQADLGYEPADDSALLEAARMQRDLALRHARLAQWVSEDARVNRIAKVEREYQAQVRRLGNTARD</sequence>
<reference evidence="5 6" key="1">
    <citation type="submission" date="2018-07" db="EMBL/GenBank/DDBJ databases">
        <title>Genomic Encyclopedia of Type Strains, Phase IV (KMG-IV): sequencing the most valuable type-strain genomes for metagenomic binning, comparative biology and taxonomic classification.</title>
        <authorList>
            <person name="Goeker M."/>
        </authorList>
    </citation>
    <scope>NUCLEOTIDE SEQUENCE [LARGE SCALE GENOMIC DNA]</scope>
    <source>
        <strain evidence="5 6">DSM 21352</strain>
    </source>
</reference>
<evidence type="ECO:0000256" key="2">
    <source>
        <dbReference type="ARBA" id="ARBA00022729"/>
    </source>
</evidence>
<dbReference type="OrthoDB" id="5318791at2"/>
<accession>A0A370FMY5</accession>
<dbReference type="PANTHER" id="PTHR35841:SF1">
    <property type="entry name" value="PHOSPHONATES-BINDING PERIPLASMIC PROTEIN"/>
    <property type="match status" value="1"/>
</dbReference>
<feature type="compositionally biased region" description="Low complexity" evidence="3">
    <location>
        <begin position="28"/>
        <end position="40"/>
    </location>
</feature>
<dbReference type="EMBL" id="QQAV01000001">
    <property type="protein sequence ID" value="RDI28603.1"/>
    <property type="molecule type" value="Genomic_DNA"/>
</dbReference>
<gene>
    <name evidence="5" type="ORF">DFR41_101359</name>
</gene>
<evidence type="ECO:0000256" key="1">
    <source>
        <dbReference type="ARBA" id="ARBA00007162"/>
    </source>
</evidence>
<dbReference type="InterPro" id="IPR006311">
    <property type="entry name" value="TAT_signal"/>
</dbReference>